<dbReference type="SUPFAM" id="SSF56672">
    <property type="entry name" value="DNA/RNA polymerases"/>
    <property type="match status" value="1"/>
</dbReference>
<evidence type="ECO:0000256" key="1">
    <source>
        <dbReference type="ARBA" id="ARBA00005755"/>
    </source>
</evidence>
<evidence type="ECO:0000256" key="5">
    <source>
        <dbReference type="ARBA" id="ARBA00023125"/>
    </source>
</evidence>
<keyword evidence="4 7" id="KW-0239">DNA-directed DNA polymerase</keyword>
<dbReference type="Gene3D" id="3.90.1600.10">
    <property type="entry name" value="Palm domain of DNA polymerase"/>
    <property type="match status" value="2"/>
</dbReference>
<dbReference type="InterPro" id="IPR006134">
    <property type="entry name" value="DNA-dir_DNA_pol_B_multi_dom"/>
</dbReference>
<dbReference type="RefSeq" id="WP_378115294.1">
    <property type="nucleotide sequence ID" value="NZ_JBHRTF010000001.1"/>
</dbReference>
<keyword evidence="3 7" id="KW-0548">Nucleotidyltransferase</keyword>
<dbReference type="EMBL" id="JBHRTF010000001">
    <property type="protein sequence ID" value="MFC3114184.1"/>
    <property type="molecule type" value="Genomic_DNA"/>
</dbReference>
<gene>
    <name evidence="11" type="ORF">ACFODX_01355</name>
</gene>
<dbReference type="PROSITE" id="PS00116">
    <property type="entry name" value="DNA_POLYMERASE_B"/>
    <property type="match status" value="1"/>
</dbReference>
<dbReference type="Pfam" id="PF22587">
    <property type="entry name" value="DNApolII_insertion"/>
    <property type="match status" value="1"/>
</dbReference>
<dbReference type="Gene3D" id="2.40.50.590">
    <property type="match status" value="2"/>
</dbReference>
<dbReference type="InterPro" id="IPR036397">
    <property type="entry name" value="RNaseH_sf"/>
</dbReference>
<evidence type="ECO:0000256" key="4">
    <source>
        <dbReference type="ARBA" id="ARBA00022932"/>
    </source>
</evidence>
<evidence type="ECO:0000256" key="7">
    <source>
        <dbReference type="RuleBase" id="RU000442"/>
    </source>
</evidence>
<evidence type="ECO:0000259" key="8">
    <source>
        <dbReference type="Pfam" id="PF00136"/>
    </source>
</evidence>
<feature type="domain" description="DNA-directed DNA polymerase family B exonuclease" evidence="9">
    <location>
        <begin position="103"/>
        <end position="301"/>
    </location>
</feature>
<evidence type="ECO:0000256" key="6">
    <source>
        <dbReference type="ARBA" id="ARBA00049244"/>
    </source>
</evidence>
<dbReference type="InterPro" id="IPR023211">
    <property type="entry name" value="DNA_pol_palm_dom_sf"/>
</dbReference>
<dbReference type="SMART" id="SM00486">
    <property type="entry name" value="POLBc"/>
    <property type="match status" value="1"/>
</dbReference>
<evidence type="ECO:0000259" key="10">
    <source>
        <dbReference type="Pfam" id="PF22587"/>
    </source>
</evidence>
<dbReference type="SUPFAM" id="SSF53098">
    <property type="entry name" value="Ribonuclease H-like"/>
    <property type="match status" value="1"/>
</dbReference>
<keyword evidence="2 7" id="KW-0808">Transferase</keyword>
<evidence type="ECO:0000259" key="9">
    <source>
        <dbReference type="Pfam" id="PF03104"/>
    </source>
</evidence>
<dbReference type="Gene3D" id="1.10.132.60">
    <property type="entry name" value="DNA polymerase family B, C-terminal domain"/>
    <property type="match status" value="1"/>
</dbReference>
<accession>A0ABV7FD98</accession>
<dbReference type="InterPro" id="IPR043502">
    <property type="entry name" value="DNA/RNA_pol_sf"/>
</dbReference>
<evidence type="ECO:0000313" key="12">
    <source>
        <dbReference type="Proteomes" id="UP001595555"/>
    </source>
</evidence>
<evidence type="ECO:0000256" key="2">
    <source>
        <dbReference type="ARBA" id="ARBA00022679"/>
    </source>
</evidence>
<dbReference type="Pfam" id="PF03104">
    <property type="entry name" value="DNA_pol_B_exo1"/>
    <property type="match status" value="1"/>
</dbReference>
<comment type="catalytic activity">
    <reaction evidence="6 7">
        <text>DNA(n) + a 2'-deoxyribonucleoside 5'-triphosphate = DNA(n+1) + diphosphate</text>
        <dbReference type="Rhea" id="RHEA:22508"/>
        <dbReference type="Rhea" id="RHEA-COMP:17339"/>
        <dbReference type="Rhea" id="RHEA-COMP:17340"/>
        <dbReference type="ChEBI" id="CHEBI:33019"/>
        <dbReference type="ChEBI" id="CHEBI:61560"/>
        <dbReference type="ChEBI" id="CHEBI:173112"/>
        <dbReference type="EC" id="2.7.7.7"/>
    </reaction>
</comment>
<organism evidence="11 12">
    <name type="scientific">Cellvibrio fontiphilus</name>
    <dbReference type="NCBI Taxonomy" id="1815559"/>
    <lineage>
        <taxon>Bacteria</taxon>
        <taxon>Pseudomonadati</taxon>
        <taxon>Pseudomonadota</taxon>
        <taxon>Gammaproteobacteria</taxon>
        <taxon>Cellvibrionales</taxon>
        <taxon>Cellvibrionaceae</taxon>
        <taxon>Cellvibrio</taxon>
    </lineage>
</organism>
<keyword evidence="5 7" id="KW-0238">DNA-binding</keyword>
<dbReference type="InterPro" id="IPR055208">
    <property type="entry name" value="PolB_insertion"/>
</dbReference>
<dbReference type="NCBIfam" id="NF004421">
    <property type="entry name" value="PRK05762.1-2"/>
    <property type="match status" value="1"/>
</dbReference>
<dbReference type="PRINTS" id="PR00106">
    <property type="entry name" value="DNAPOLB"/>
</dbReference>
<dbReference type="EC" id="2.7.7.7" evidence="7"/>
<dbReference type="Pfam" id="PF00136">
    <property type="entry name" value="DNA_pol_B"/>
    <property type="match status" value="1"/>
</dbReference>
<reference evidence="12" key="1">
    <citation type="journal article" date="2019" name="Int. J. Syst. Evol. Microbiol.">
        <title>The Global Catalogue of Microorganisms (GCM) 10K type strain sequencing project: providing services to taxonomists for standard genome sequencing and annotation.</title>
        <authorList>
            <consortium name="The Broad Institute Genomics Platform"/>
            <consortium name="The Broad Institute Genome Sequencing Center for Infectious Disease"/>
            <person name="Wu L."/>
            <person name="Ma J."/>
        </authorList>
    </citation>
    <scope>NUCLEOTIDE SEQUENCE [LARGE SCALE GENOMIC DNA]</scope>
    <source>
        <strain evidence="12">KCTC 52237</strain>
    </source>
</reference>
<dbReference type="Gene3D" id="3.30.420.10">
    <property type="entry name" value="Ribonuclease H-like superfamily/Ribonuclease H"/>
    <property type="match status" value="1"/>
</dbReference>
<name>A0ABV7FD98_9GAMM</name>
<dbReference type="PANTHER" id="PTHR10322">
    <property type="entry name" value="DNA POLYMERASE CATALYTIC SUBUNIT"/>
    <property type="match status" value="1"/>
</dbReference>
<comment type="caution">
    <text evidence="11">The sequence shown here is derived from an EMBL/GenBank/DDBJ whole genome shotgun (WGS) entry which is preliminary data.</text>
</comment>
<dbReference type="InterPro" id="IPR006133">
    <property type="entry name" value="DNA-dir_DNA_pol_B_exonuc"/>
</dbReference>
<dbReference type="InterPro" id="IPR042087">
    <property type="entry name" value="DNA_pol_B_thumb"/>
</dbReference>
<dbReference type="InterPro" id="IPR006172">
    <property type="entry name" value="DNA-dir_DNA_pol_B"/>
</dbReference>
<dbReference type="PANTHER" id="PTHR10322:SF23">
    <property type="entry name" value="DNA POLYMERASE DELTA CATALYTIC SUBUNIT"/>
    <property type="match status" value="1"/>
</dbReference>
<evidence type="ECO:0000313" key="11">
    <source>
        <dbReference type="EMBL" id="MFC3114184.1"/>
    </source>
</evidence>
<comment type="similarity">
    <text evidence="1 7">Belongs to the DNA polymerase type-B family.</text>
</comment>
<keyword evidence="12" id="KW-1185">Reference proteome</keyword>
<sequence>MTNAFLLTRQWRDTREGVVLDLWWATEQGSCWTQITGQEVVFFVERKYAPELPALFSRLRAWRMAEVELKNFHNQPIVALYFKQHRSARDAQDLLRQQQIVFWESDIRPPERYLMERFITAAAQLDIRDITQQPLRNPRLAPVEDVLWRPQLRLLSLDIETSMDAQQLYSIAIWCDAAKTVFMIGDGEFTATPESKHSVIFCRDDKECLQQFFAAVAALDPDILIGWNLVQFDLLVLENICQKLALTLNLGRAHQAIHWRHEDASEGGRSYVVIPGRVALDGIELLKAANYRYESYSLQNIAETLLGESKLITGSQRGDDITQLFNTDKLALAHYNLRDCELVWDIFQQQELLAFAMERSQLTGLLLDRIGGSVAAFEYLYLPRLHRRGYVAPNLGELESDVISPGGYVMNSRPGIYNNVLVLDFKSLYPSIMRSFLIDPCAFWLAQHDRMSDEQIVPGFNGAFFAREGHILPQVIEQLSSARDRAKQHKNAPLSHAIKIIMNSFYGVLGSTGCRFFDPRVCSSITLRGHEIIQRSREWIEQQGYAVIYGDTDSLFVWLENNCVGHQPKNAAQCDAIGKRLAKELNHWWAQTLQREFNIKSALEIQFETHYLRFLMPTIRGSELGTKKRYAGLVEVNGVREMVFKGLENVRTDWTQLAKDFQAELYRKIFNGEDYLDFVRITNDEVIAGKRDLQLIYRKRLRRHLHEYQKNVPPHVQAARKFALLSGETLRRGDWISYLITTNGPEPVGSYEVDLALLQSPIDYQHYIDKQLSPVADSILHFLDESLTQLVDQQLSLFG</sequence>
<evidence type="ECO:0000256" key="3">
    <source>
        <dbReference type="ARBA" id="ARBA00022695"/>
    </source>
</evidence>
<feature type="domain" description="DNA polymerase II insertion" evidence="10">
    <location>
        <begin position="41"/>
        <end position="98"/>
    </location>
</feature>
<dbReference type="CDD" id="cd05537">
    <property type="entry name" value="POLBc_Pol_II"/>
    <property type="match status" value="1"/>
</dbReference>
<dbReference type="Pfam" id="PF21474">
    <property type="entry name" value="DNApolII_N"/>
    <property type="match status" value="1"/>
</dbReference>
<protein>
    <recommendedName>
        <fullName evidence="7">DNA polymerase</fullName>
        <ecNumber evidence="7">2.7.7.7</ecNumber>
    </recommendedName>
</protein>
<proteinExistence type="inferred from homology"/>
<dbReference type="InterPro" id="IPR050240">
    <property type="entry name" value="DNA_pol_type-B"/>
</dbReference>
<keyword evidence="7" id="KW-0235">DNA replication</keyword>
<dbReference type="Proteomes" id="UP001595555">
    <property type="component" value="Unassembled WGS sequence"/>
</dbReference>
<dbReference type="InterPro" id="IPR012337">
    <property type="entry name" value="RNaseH-like_sf"/>
</dbReference>
<dbReference type="GO" id="GO:0003887">
    <property type="term" value="F:DNA-directed DNA polymerase activity"/>
    <property type="evidence" value="ECO:0007669"/>
    <property type="project" value="UniProtKB-EC"/>
</dbReference>
<feature type="domain" description="DNA-directed DNA polymerase family B multifunctional" evidence="8">
    <location>
        <begin position="378"/>
        <end position="780"/>
    </location>
</feature>
<dbReference type="InterPro" id="IPR017964">
    <property type="entry name" value="DNA-dir_DNA_pol_B_CS"/>
</dbReference>